<sequence>MDDGQPDPTLWTRYRSWLAPSHNDAPPSTTRHFFEQSRVIPDANVLLDLYRYTKDGREQVLAAFELFSRRKRLWLPHQVGLEFSRNRAKAVQGRLTALSSAGKALDAKFRSAIRLIGEARDDVVELIRDMTQDDAVADSLGESIADDVIGGALGDWQTVLANSLKALRAAEAISPRSVVGNDPLLPRIGALFGDEIGDAPPESVVREWVETAVNYRYPNRIPPGFADAKKGTALAAAGDYIIWEQIIEFANTLPAPRRLIFVSGDTKGDWYEQDENGKAIRPWPALDHEMSTRAKAEILILTPRAFLRGAHDILGAPMQEETYDEVERVSQASKGSPLNENFNFTSPLGPVEQAHKLWAAFPSSEKPELTRLRYQLEQITREQEQLETRVAELESDPNYLADLADPRSYAKAIVSRAEALKTRADALRQRINTLGGSG</sequence>
<feature type="coiled-coil region" evidence="1">
    <location>
        <begin position="369"/>
        <end position="430"/>
    </location>
</feature>
<dbReference type="OrthoDB" id="3206608at2"/>
<evidence type="ECO:0000313" key="3">
    <source>
        <dbReference type="EMBL" id="TWG21530.1"/>
    </source>
</evidence>
<name>A0A561WCD8_9ACTN</name>
<keyword evidence="4" id="KW-1185">Reference proteome</keyword>
<dbReference type="InterPro" id="IPR041578">
    <property type="entry name" value="PIN_8"/>
</dbReference>
<gene>
    <name evidence="3" type="ORF">FHX75_1243</name>
</gene>
<accession>A0A561WCD8</accession>
<organism evidence="3 4">
    <name type="scientific">Micromonospora palomenae</name>
    <dbReference type="NCBI Taxonomy" id="1461247"/>
    <lineage>
        <taxon>Bacteria</taxon>
        <taxon>Bacillati</taxon>
        <taxon>Actinomycetota</taxon>
        <taxon>Actinomycetes</taxon>
        <taxon>Micromonosporales</taxon>
        <taxon>Micromonosporaceae</taxon>
        <taxon>Micromonospora</taxon>
    </lineage>
</organism>
<dbReference type="Proteomes" id="UP000319927">
    <property type="component" value="Unassembled WGS sequence"/>
</dbReference>
<proteinExistence type="predicted"/>
<protein>
    <recommendedName>
        <fullName evidence="2">PIN like domain-containing protein</fullName>
    </recommendedName>
</protein>
<feature type="domain" description="PIN like" evidence="2">
    <location>
        <begin position="39"/>
        <end position="285"/>
    </location>
</feature>
<dbReference type="RefSeq" id="WP_154939111.1">
    <property type="nucleotide sequence ID" value="NZ_VIXA01000002.1"/>
</dbReference>
<evidence type="ECO:0000259" key="2">
    <source>
        <dbReference type="Pfam" id="PF18476"/>
    </source>
</evidence>
<evidence type="ECO:0000256" key="1">
    <source>
        <dbReference type="SAM" id="Coils"/>
    </source>
</evidence>
<evidence type="ECO:0000313" key="4">
    <source>
        <dbReference type="Proteomes" id="UP000319927"/>
    </source>
</evidence>
<comment type="caution">
    <text evidence="3">The sequence shown here is derived from an EMBL/GenBank/DDBJ whole genome shotgun (WGS) entry which is preliminary data.</text>
</comment>
<keyword evidence="1" id="KW-0175">Coiled coil</keyword>
<dbReference type="AlphaFoldDB" id="A0A561WCD8"/>
<dbReference type="EMBL" id="VIXA01000002">
    <property type="protein sequence ID" value="TWG21530.1"/>
    <property type="molecule type" value="Genomic_DNA"/>
</dbReference>
<reference evidence="3 4" key="1">
    <citation type="submission" date="2019-06" db="EMBL/GenBank/DDBJ databases">
        <title>Sequencing the genomes of 1000 actinobacteria strains.</title>
        <authorList>
            <person name="Klenk H.-P."/>
        </authorList>
    </citation>
    <scope>NUCLEOTIDE SEQUENCE [LARGE SCALE GENOMIC DNA]</scope>
    <source>
        <strain evidence="3 4">DSM 102131</strain>
    </source>
</reference>
<dbReference type="Pfam" id="PF18476">
    <property type="entry name" value="PIN_8"/>
    <property type="match status" value="1"/>
</dbReference>